<proteinExistence type="predicted"/>
<evidence type="ECO:0000313" key="3">
    <source>
        <dbReference type="Proteomes" id="UP000076858"/>
    </source>
</evidence>
<comment type="caution">
    <text evidence="2">The sequence shown here is derived from an EMBL/GenBank/DDBJ whole genome shotgun (WGS) entry which is preliminary data.</text>
</comment>
<sequence length="86" mass="9905">MGERHVSNEQDTRPSSTALLKGFYECILDGQLVCQCQSNHPKSQLESCENATLRHAETIEFLLLRIFNGGSSFFFSYLFRVFFFSE</sequence>
<evidence type="ECO:0000313" key="2">
    <source>
        <dbReference type="EMBL" id="KZR99661.1"/>
    </source>
</evidence>
<protein>
    <submittedName>
        <fullName evidence="2">Uncharacterized protein</fullName>
    </submittedName>
</protein>
<dbReference type="Proteomes" id="UP000076858">
    <property type="component" value="Unassembled WGS sequence"/>
</dbReference>
<accession>A0A164H3G1</accession>
<keyword evidence="1" id="KW-0812">Transmembrane</keyword>
<dbReference type="AlphaFoldDB" id="A0A164H3G1"/>
<name>A0A164H3G1_9CRUS</name>
<feature type="transmembrane region" description="Helical" evidence="1">
    <location>
        <begin position="62"/>
        <end position="83"/>
    </location>
</feature>
<keyword evidence="1" id="KW-1133">Transmembrane helix</keyword>
<reference evidence="2 3" key="1">
    <citation type="submission" date="2016-03" db="EMBL/GenBank/DDBJ databases">
        <title>EvidentialGene: Evidence-directed Construction of Genes on Genomes.</title>
        <authorList>
            <person name="Gilbert D.G."/>
            <person name="Choi J.-H."/>
            <person name="Mockaitis K."/>
            <person name="Colbourne J."/>
            <person name="Pfrender M."/>
        </authorList>
    </citation>
    <scope>NUCLEOTIDE SEQUENCE [LARGE SCALE GENOMIC DNA]</scope>
    <source>
        <strain evidence="2 3">Xinb3</strain>
        <tissue evidence="2">Complete organism</tissue>
    </source>
</reference>
<organism evidence="2 3">
    <name type="scientific">Daphnia magna</name>
    <dbReference type="NCBI Taxonomy" id="35525"/>
    <lineage>
        <taxon>Eukaryota</taxon>
        <taxon>Metazoa</taxon>
        <taxon>Ecdysozoa</taxon>
        <taxon>Arthropoda</taxon>
        <taxon>Crustacea</taxon>
        <taxon>Branchiopoda</taxon>
        <taxon>Diplostraca</taxon>
        <taxon>Cladocera</taxon>
        <taxon>Anomopoda</taxon>
        <taxon>Daphniidae</taxon>
        <taxon>Daphnia</taxon>
    </lineage>
</organism>
<keyword evidence="1" id="KW-0472">Membrane</keyword>
<evidence type="ECO:0000256" key="1">
    <source>
        <dbReference type="SAM" id="Phobius"/>
    </source>
</evidence>
<keyword evidence="3" id="KW-1185">Reference proteome</keyword>
<gene>
    <name evidence="2" type="ORF">APZ42_004384</name>
</gene>
<dbReference type="EMBL" id="LRGB01013008">
    <property type="protein sequence ID" value="KZR99661.1"/>
    <property type="molecule type" value="Genomic_DNA"/>
</dbReference>